<dbReference type="Proteomes" id="UP001234202">
    <property type="component" value="Unassembled WGS sequence"/>
</dbReference>
<organism evidence="1 2">
    <name type="scientific">Naganishia onofrii</name>
    <dbReference type="NCBI Taxonomy" id="1851511"/>
    <lineage>
        <taxon>Eukaryota</taxon>
        <taxon>Fungi</taxon>
        <taxon>Dikarya</taxon>
        <taxon>Basidiomycota</taxon>
        <taxon>Agaricomycotina</taxon>
        <taxon>Tremellomycetes</taxon>
        <taxon>Filobasidiales</taxon>
        <taxon>Filobasidiaceae</taxon>
        <taxon>Naganishia</taxon>
    </lineage>
</organism>
<proteinExistence type="predicted"/>
<keyword evidence="2" id="KW-1185">Reference proteome</keyword>
<sequence length="632" mass="68978">MLRSLPHHPVTRLGTLSLCLLQASTILSQSANAQKANTFVVVGDSGVSAQQLFLSNSGKKVYIIDKAENNPAQVNGHPAWATEYDLATNTYRAMDILTNSFCAGGTVLGNGTWLNVGGNNPVGYGGIQVDSCTGPFENCDGGKALRILDPCDDGDCNWLDDPKLYMTTRRWYPTLETLEDGSAIVLGGCLWGGYVNSPNQDNPTFEYWPPKGKGLPTQLNILADSMPVNLFPLTWLLPSGNLFIQAEFKAEIFDYKSNTEYFINDIPDAVRVYPASAATGVFPMTPANNWTATILFCGGTNLASNQWVTDWAIPSYAASTSCVRISPDVDITWNYDDPLDTGRTMGQFINLPDGRLFMVNGGHKGTAGYGNDRYVIAHEFKRASAEHARENSWAIGQSYADEPLTQSWYFDPTAPAGSRWSKAAVSEVYRLYHSSATLLLDGSVFVSGSNPNADYTDKKNSPTATYLTEYRVEIFYPDYYDKTRPAPAGFPTQIKYGGAYWNMTLSKEDLAGDPMNILKTKAVIIRTGFSTHSMNMGQRHIGLKTAFTVNADGSAVLHVSQLPPNPAILAPGTAAFFIVVDGVPSQGTMVMIGDGIIGTHKTLANAELPGNSMPENASWKRRWHEFESTKRS</sequence>
<protein>
    <submittedName>
        <fullName evidence="1">Uncharacterized protein</fullName>
    </submittedName>
</protein>
<evidence type="ECO:0000313" key="1">
    <source>
        <dbReference type="EMBL" id="KAJ9126668.1"/>
    </source>
</evidence>
<name>A0ACC2XRL6_9TREE</name>
<reference evidence="1" key="1">
    <citation type="submission" date="2023-04" db="EMBL/GenBank/DDBJ databases">
        <title>Draft Genome sequencing of Naganishia species isolated from polar environments using Oxford Nanopore Technology.</title>
        <authorList>
            <person name="Leo P."/>
            <person name="Venkateswaran K."/>
        </authorList>
    </citation>
    <scope>NUCLEOTIDE SEQUENCE</scope>
    <source>
        <strain evidence="1">DBVPG 5303</strain>
    </source>
</reference>
<evidence type="ECO:0000313" key="2">
    <source>
        <dbReference type="Proteomes" id="UP001234202"/>
    </source>
</evidence>
<accession>A0ACC2XRL6</accession>
<comment type="caution">
    <text evidence="1">The sequence shown here is derived from an EMBL/GenBank/DDBJ whole genome shotgun (WGS) entry which is preliminary data.</text>
</comment>
<gene>
    <name evidence="1" type="ORF">QFC24_001698</name>
</gene>
<dbReference type="EMBL" id="JASBWV010000004">
    <property type="protein sequence ID" value="KAJ9126668.1"/>
    <property type="molecule type" value="Genomic_DNA"/>
</dbReference>